<comment type="caution">
    <text evidence="2">The sequence shown here is derived from an EMBL/GenBank/DDBJ whole genome shotgun (WGS) entry which is preliminary data.</text>
</comment>
<dbReference type="RefSeq" id="WP_276234987.1">
    <property type="nucleotide sequence ID" value="NZ_CP119802.1"/>
</dbReference>
<reference evidence="2 3" key="1">
    <citation type="journal article" date="2019" name="Int. J. Syst. Evol. Microbiol.">
        <title>The Global Catalogue of Microorganisms (GCM) 10K type strain sequencing project: providing services to taxonomists for standard genome sequencing and annotation.</title>
        <authorList>
            <consortium name="The Broad Institute Genomics Platform"/>
            <consortium name="The Broad Institute Genome Sequencing Center for Infectious Disease"/>
            <person name="Wu L."/>
            <person name="Ma J."/>
        </authorList>
    </citation>
    <scope>NUCLEOTIDE SEQUENCE [LARGE SCALE GENOMIC DNA]</scope>
    <source>
        <strain evidence="2 3">DT85</strain>
    </source>
</reference>
<feature type="transmembrane region" description="Helical" evidence="1">
    <location>
        <begin position="12"/>
        <end position="30"/>
    </location>
</feature>
<gene>
    <name evidence="2" type="ORF">ACFQJ4_01535</name>
</gene>
<evidence type="ECO:0008006" key="4">
    <source>
        <dbReference type="Google" id="ProtNLM"/>
    </source>
</evidence>
<proteinExistence type="predicted"/>
<accession>A0ABD5ZKY1</accession>
<keyword evidence="1" id="KW-0472">Membrane</keyword>
<keyword evidence="3" id="KW-1185">Reference proteome</keyword>
<evidence type="ECO:0000256" key="1">
    <source>
        <dbReference type="SAM" id="Phobius"/>
    </source>
</evidence>
<sequence length="62" mass="6202">MVELAEPSTLQVVAGTATGALVVALGRVFVVGAADPLLLGGLLLVAVLVVLFFVVLLPALFG</sequence>
<keyword evidence="1" id="KW-1133">Transmembrane helix</keyword>
<feature type="transmembrane region" description="Helical" evidence="1">
    <location>
        <begin position="37"/>
        <end position="61"/>
    </location>
</feature>
<evidence type="ECO:0000313" key="3">
    <source>
        <dbReference type="Proteomes" id="UP001596398"/>
    </source>
</evidence>
<dbReference type="Proteomes" id="UP001596398">
    <property type="component" value="Unassembled WGS sequence"/>
</dbReference>
<organism evidence="2 3">
    <name type="scientific">Halosegnis marinus</name>
    <dbReference type="NCBI Taxonomy" id="3034023"/>
    <lineage>
        <taxon>Archaea</taxon>
        <taxon>Methanobacteriati</taxon>
        <taxon>Methanobacteriota</taxon>
        <taxon>Stenosarchaea group</taxon>
        <taxon>Halobacteria</taxon>
        <taxon>Halobacteriales</taxon>
        <taxon>Natronomonadaceae</taxon>
        <taxon>Halosegnis</taxon>
    </lineage>
</organism>
<evidence type="ECO:0000313" key="2">
    <source>
        <dbReference type="EMBL" id="MFC7233990.1"/>
    </source>
</evidence>
<dbReference type="GeneID" id="79265652"/>
<protein>
    <recommendedName>
        <fullName evidence="4">Transporter</fullName>
    </recommendedName>
</protein>
<dbReference type="EMBL" id="JBHTAP010000001">
    <property type="protein sequence ID" value="MFC7233990.1"/>
    <property type="molecule type" value="Genomic_DNA"/>
</dbReference>
<name>A0ABD5ZKY1_9EURY</name>
<keyword evidence="1" id="KW-0812">Transmembrane</keyword>
<dbReference type="AlphaFoldDB" id="A0ABD5ZKY1"/>